<dbReference type="NCBIfam" id="TIGR00297">
    <property type="entry name" value="TIGR00297 family protein"/>
    <property type="match status" value="1"/>
</dbReference>
<dbReference type="Pfam" id="PF01940">
    <property type="entry name" value="DUF92"/>
    <property type="match status" value="1"/>
</dbReference>
<evidence type="ECO:0000256" key="2">
    <source>
        <dbReference type="ARBA" id="ARBA00009012"/>
    </source>
</evidence>
<dbReference type="RefSeq" id="WP_193913391.1">
    <property type="nucleotide sequence ID" value="NZ_JADEXS020000001.1"/>
</dbReference>
<comment type="subcellular location">
    <subcellularLocation>
        <location evidence="1">Membrane</location>
        <topology evidence="1">Multi-pass membrane protein</topology>
    </subcellularLocation>
</comment>
<evidence type="ECO:0000256" key="1">
    <source>
        <dbReference type="ARBA" id="ARBA00004141"/>
    </source>
</evidence>
<comment type="caution">
    <text evidence="7">The sequence shown here is derived from an EMBL/GenBank/DDBJ whole genome shotgun (WGS) entry which is preliminary data.</text>
</comment>
<feature type="transmembrane region" description="Helical" evidence="6">
    <location>
        <begin position="240"/>
        <end position="260"/>
    </location>
</feature>
<protein>
    <submittedName>
        <fullName evidence="7">TIGR00297 family protein</fullName>
    </submittedName>
</protein>
<proteinExistence type="inferred from homology"/>
<feature type="transmembrane region" description="Helical" evidence="6">
    <location>
        <begin position="6"/>
        <end position="25"/>
    </location>
</feature>
<keyword evidence="3 6" id="KW-0812">Transmembrane</keyword>
<dbReference type="PANTHER" id="PTHR13353:SF5">
    <property type="entry name" value="TRANSMEMBRANE PROTEIN 19"/>
    <property type="match status" value="1"/>
</dbReference>
<evidence type="ECO:0000313" key="8">
    <source>
        <dbReference type="Proteomes" id="UP000622533"/>
    </source>
</evidence>
<keyword evidence="5 6" id="KW-0472">Membrane</keyword>
<dbReference type="GO" id="GO:0016020">
    <property type="term" value="C:membrane"/>
    <property type="evidence" value="ECO:0007669"/>
    <property type="project" value="UniProtKB-SubCell"/>
</dbReference>
<accession>A0A8J7DBP7</accession>
<evidence type="ECO:0000256" key="5">
    <source>
        <dbReference type="ARBA" id="ARBA00023136"/>
    </source>
</evidence>
<gene>
    <name evidence="7" type="ORF">IQ276_02360</name>
</gene>
<evidence type="ECO:0000313" key="7">
    <source>
        <dbReference type="EMBL" id="MBE9021345.1"/>
    </source>
</evidence>
<keyword evidence="4 6" id="KW-1133">Transmembrane helix</keyword>
<dbReference type="AlphaFoldDB" id="A0A8J7DBP7"/>
<name>A0A8J7DBP7_DESMC</name>
<keyword evidence="8" id="KW-1185">Reference proteome</keyword>
<organism evidence="7 8">
    <name type="scientific">Desmonostoc muscorum LEGE 12446</name>
    <dbReference type="NCBI Taxonomy" id="1828758"/>
    <lineage>
        <taxon>Bacteria</taxon>
        <taxon>Bacillati</taxon>
        <taxon>Cyanobacteriota</taxon>
        <taxon>Cyanophyceae</taxon>
        <taxon>Nostocales</taxon>
        <taxon>Nostocaceae</taxon>
        <taxon>Desmonostoc</taxon>
    </lineage>
</organism>
<evidence type="ECO:0000256" key="4">
    <source>
        <dbReference type="ARBA" id="ARBA00022989"/>
    </source>
</evidence>
<comment type="similarity">
    <text evidence="2">Belongs to the TMEM19 family.</text>
</comment>
<evidence type="ECO:0000256" key="3">
    <source>
        <dbReference type="ARBA" id="ARBA00022692"/>
    </source>
</evidence>
<reference evidence="7" key="1">
    <citation type="submission" date="2020-10" db="EMBL/GenBank/DDBJ databases">
        <authorList>
            <person name="Castelo-Branco R."/>
            <person name="Eusebio N."/>
            <person name="Adriana R."/>
            <person name="Vieira A."/>
            <person name="Brugerolle De Fraissinette N."/>
            <person name="Rezende De Castro R."/>
            <person name="Schneider M.P."/>
            <person name="Vasconcelos V."/>
            <person name="Leao P.N."/>
        </authorList>
    </citation>
    <scope>NUCLEOTIDE SEQUENCE</scope>
    <source>
        <strain evidence="7">LEGE 12446</strain>
    </source>
</reference>
<dbReference type="EMBL" id="JADEXS010000017">
    <property type="protein sequence ID" value="MBE9021345.1"/>
    <property type="molecule type" value="Genomic_DNA"/>
</dbReference>
<sequence>MSPLINSVNPWLVGVGLNTILLGLAGIAPKKLLTPAGLFHAWLLAILIWGTLGWQGYAVVMFYFLVGSGVTRIGMAQKEAEGIAEKRSGARGPENVWGSALTGALCALGVGLLNWGVLVPSPQSLVPSPQSLLLLGYVASFSTKLADTTASEVGKAYGKSTFLITTLQPVPRGTEGAISLEGTLAGVVGSVAIALVGWGVGLIDILGIVWCVLAAFIATNLESVIGATLQSKYAWLTNEVVNIFNTLIGAIAAVIFAWVWSIGYGA</sequence>
<dbReference type="PANTHER" id="PTHR13353">
    <property type="entry name" value="TRANSMEMBRANE PROTEIN 19"/>
    <property type="match status" value="1"/>
</dbReference>
<dbReference type="InterPro" id="IPR002794">
    <property type="entry name" value="DUF92_TMEM19"/>
</dbReference>
<feature type="transmembrane region" description="Helical" evidence="6">
    <location>
        <begin position="96"/>
        <end position="118"/>
    </location>
</feature>
<feature type="transmembrane region" description="Helical" evidence="6">
    <location>
        <begin position="191"/>
        <end position="219"/>
    </location>
</feature>
<evidence type="ECO:0000256" key="6">
    <source>
        <dbReference type="SAM" id="Phobius"/>
    </source>
</evidence>
<dbReference type="Proteomes" id="UP000622533">
    <property type="component" value="Unassembled WGS sequence"/>
</dbReference>